<dbReference type="SUPFAM" id="SSF51556">
    <property type="entry name" value="Metallo-dependent hydrolases"/>
    <property type="match status" value="1"/>
</dbReference>
<keyword evidence="3 7" id="KW-0479">Metal-binding</keyword>
<evidence type="ECO:0000313" key="11">
    <source>
        <dbReference type="Proteomes" id="UP000259211"/>
    </source>
</evidence>
<comment type="similarity">
    <text evidence="2 7">Belongs to the metallo-dependent hydrolases superfamily. DHOase family. Class I DHOase subfamily.</text>
</comment>
<feature type="binding site" evidence="7">
    <location>
        <position position="236"/>
    </location>
    <ligand>
        <name>Zn(2+)</name>
        <dbReference type="ChEBI" id="CHEBI:29105"/>
        <label>2</label>
    </ligand>
</feature>
<feature type="binding site" evidence="7">
    <location>
        <position position="66"/>
    </location>
    <ligand>
        <name>Zn(2+)</name>
        <dbReference type="ChEBI" id="CHEBI:29105"/>
        <label>1</label>
    </ligand>
</feature>
<dbReference type="GO" id="GO:0006145">
    <property type="term" value="P:purine nucleobase catabolic process"/>
    <property type="evidence" value="ECO:0007669"/>
    <property type="project" value="TreeGrafter"/>
</dbReference>
<dbReference type="EMBL" id="NOWI01000008">
    <property type="protein sequence ID" value="RFT43186.1"/>
    <property type="molecule type" value="Genomic_DNA"/>
</dbReference>
<evidence type="ECO:0000256" key="1">
    <source>
        <dbReference type="ARBA" id="ARBA00002368"/>
    </source>
</evidence>
<organism evidence="10 11">
    <name type="scientific">Cutibacterium avidum</name>
    <dbReference type="NCBI Taxonomy" id="33010"/>
    <lineage>
        <taxon>Bacteria</taxon>
        <taxon>Bacillati</taxon>
        <taxon>Actinomycetota</taxon>
        <taxon>Actinomycetes</taxon>
        <taxon>Propionibacteriales</taxon>
        <taxon>Propionibacteriaceae</taxon>
        <taxon>Cutibacterium</taxon>
    </lineage>
</organism>
<evidence type="ECO:0000313" key="10">
    <source>
        <dbReference type="EMBL" id="RFT43186.1"/>
    </source>
</evidence>
<keyword evidence="6 7" id="KW-0665">Pyrimidine biosynthesis</keyword>
<keyword evidence="4 7" id="KW-0378">Hydrolase</keyword>
<evidence type="ECO:0000259" key="8">
    <source>
        <dbReference type="Pfam" id="PF07969"/>
    </source>
</evidence>
<dbReference type="NCBIfam" id="TIGR00857">
    <property type="entry name" value="pyrC_multi"/>
    <property type="match status" value="1"/>
</dbReference>
<feature type="binding site" evidence="7">
    <location>
        <position position="64"/>
    </location>
    <ligand>
        <name>Zn(2+)</name>
        <dbReference type="ChEBI" id="CHEBI:29105"/>
        <label>1</label>
    </ligand>
</feature>
<feature type="domain" description="Amidohydrolase 3" evidence="8">
    <location>
        <begin position="346"/>
        <end position="427"/>
    </location>
</feature>
<dbReference type="Proteomes" id="UP000259211">
    <property type="component" value="Unassembled WGS sequence"/>
</dbReference>
<comment type="function">
    <text evidence="1 7">Catalyzes the reversible cyclization of carbamoyl aspartate to dihydroorotate.</text>
</comment>
<evidence type="ECO:0000256" key="4">
    <source>
        <dbReference type="ARBA" id="ARBA00022801"/>
    </source>
</evidence>
<dbReference type="RefSeq" id="WP_065672649.1">
    <property type="nucleotide sequence ID" value="NZ_AP024308.1"/>
</dbReference>
<evidence type="ECO:0000256" key="7">
    <source>
        <dbReference type="HAMAP-Rule" id="MF_00220"/>
    </source>
</evidence>
<dbReference type="UniPathway" id="UPA00070">
    <property type="reaction ID" value="UER00117"/>
</dbReference>
<dbReference type="InterPro" id="IPR004722">
    <property type="entry name" value="DHOase"/>
</dbReference>
<feature type="domain" description="Dihydroorotase catalytic" evidence="9">
    <location>
        <begin position="54"/>
        <end position="241"/>
    </location>
</feature>
<feature type="binding site" evidence="7">
    <location>
        <position position="156"/>
    </location>
    <ligand>
        <name>Zn(2+)</name>
        <dbReference type="ChEBI" id="CHEBI:29105"/>
        <label>2</label>
    </ligand>
</feature>
<dbReference type="InterPro" id="IPR024403">
    <property type="entry name" value="DHOase_cat"/>
</dbReference>
<dbReference type="Pfam" id="PF12890">
    <property type="entry name" value="DHOase"/>
    <property type="match status" value="1"/>
</dbReference>
<dbReference type="GO" id="GO:0008270">
    <property type="term" value="F:zinc ion binding"/>
    <property type="evidence" value="ECO:0007669"/>
    <property type="project" value="UniProtKB-UniRule"/>
</dbReference>
<name>A0A3E2DCS3_9ACTN</name>
<feature type="binding site" evidence="7">
    <location>
        <position position="309"/>
    </location>
    <ligand>
        <name>Zn(2+)</name>
        <dbReference type="ChEBI" id="CHEBI:29105"/>
        <label>1</label>
    </ligand>
</feature>
<dbReference type="AlphaFoldDB" id="A0A3E2DCS3"/>
<feature type="binding site" evidence="7">
    <location>
        <begin position="66"/>
        <end position="68"/>
    </location>
    <ligand>
        <name>substrate</name>
    </ligand>
</feature>
<comment type="pathway">
    <text evidence="7">Pyrimidine metabolism; UMP biosynthesis via de novo pathway; (S)-dihydroorotate from bicarbonate: step 3/3.</text>
</comment>
<evidence type="ECO:0000259" key="9">
    <source>
        <dbReference type="Pfam" id="PF12890"/>
    </source>
</evidence>
<reference evidence="10 11" key="1">
    <citation type="submission" date="2017-07" db="EMBL/GenBank/DDBJ databases">
        <authorList>
            <person name="Sun Z.S."/>
            <person name="Albrecht U."/>
            <person name="Echele G."/>
            <person name="Lee C.C."/>
        </authorList>
    </citation>
    <scope>NUCLEOTIDE SEQUENCE [LARGE SCALE GENOMIC DNA]</scope>
    <source>
        <strain evidence="10 11">P16-029</strain>
    </source>
</reference>
<dbReference type="GO" id="GO:0044205">
    <property type="term" value="P:'de novo' UMP biosynthetic process"/>
    <property type="evidence" value="ECO:0007669"/>
    <property type="project" value="UniProtKB-UniRule"/>
</dbReference>
<feature type="binding site" evidence="7">
    <location>
        <position position="282"/>
    </location>
    <ligand>
        <name>substrate</name>
    </ligand>
</feature>
<feature type="binding site" evidence="7">
    <location>
        <position position="156"/>
    </location>
    <ligand>
        <name>Zn(2+)</name>
        <dbReference type="ChEBI" id="CHEBI:29105"/>
        <label>1</label>
    </ligand>
</feature>
<dbReference type="SUPFAM" id="SSF51338">
    <property type="entry name" value="Composite domain of metallo-dependent hydrolases"/>
    <property type="match status" value="1"/>
</dbReference>
<protein>
    <recommendedName>
        <fullName evidence="7">Dihydroorotase</fullName>
        <shortName evidence="7">DHOase</shortName>
        <ecNumber evidence="7">3.5.2.3</ecNumber>
    </recommendedName>
</protein>
<feature type="binding site" evidence="7">
    <location>
        <position position="313"/>
    </location>
    <ligand>
        <name>substrate</name>
    </ligand>
</feature>
<proteinExistence type="inferred from homology"/>
<dbReference type="PANTHER" id="PTHR43668">
    <property type="entry name" value="ALLANTOINASE"/>
    <property type="match status" value="1"/>
</dbReference>
<dbReference type="InterPro" id="IPR002195">
    <property type="entry name" value="Dihydroorotase_CS"/>
</dbReference>
<evidence type="ECO:0000256" key="6">
    <source>
        <dbReference type="ARBA" id="ARBA00022975"/>
    </source>
</evidence>
<dbReference type="HAMAP" id="MF_00220_B">
    <property type="entry name" value="PyrC_classI_B"/>
    <property type="match status" value="1"/>
</dbReference>
<dbReference type="InterPro" id="IPR050138">
    <property type="entry name" value="DHOase/Allantoinase_Hydrolase"/>
</dbReference>
<dbReference type="InterPro" id="IPR032466">
    <property type="entry name" value="Metal_Hydrolase"/>
</dbReference>
<feature type="binding site" evidence="7">
    <location>
        <begin position="327"/>
        <end position="328"/>
    </location>
    <ligand>
        <name>substrate</name>
    </ligand>
</feature>
<dbReference type="PROSITE" id="PS00483">
    <property type="entry name" value="DIHYDROOROTASE_2"/>
    <property type="match status" value="1"/>
</dbReference>
<dbReference type="Gene3D" id="3.20.20.140">
    <property type="entry name" value="Metal-dependent hydrolases"/>
    <property type="match status" value="1"/>
</dbReference>
<dbReference type="CDD" id="cd01317">
    <property type="entry name" value="DHOase_IIa"/>
    <property type="match status" value="1"/>
</dbReference>
<dbReference type="InterPro" id="IPR013108">
    <property type="entry name" value="Amidohydro_3"/>
</dbReference>
<comment type="catalytic activity">
    <reaction evidence="7">
        <text>(S)-dihydroorotate + H2O = N-carbamoyl-L-aspartate + H(+)</text>
        <dbReference type="Rhea" id="RHEA:24296"/>
        <dbReference type="ChEBI" id="CHEBI:15377"/>
        <dbReference type="ChEBI" id="CHEBI:15378"/>
        <dbReference type="ChEBI" id="CHEBI:30864"/>
        <dbReference type="ChEBI" id="CHEBI:32814"/>
        <dbReference type="EC" id="3.5.2.3"/>
    </reaction>
</comment>
<dbReference type="PROSITE" id="PS00482">
    <property type="entry name" value="DIHYDROOROTASE_1"/>
    <property type="match status" value="1"/>
</dbReference>
<dbReference type="Pfam" id="PF07969">
    <property type="entry name" value="Amidohydro_3"/>
    <property type="match status" value="1"/>
</dbReference>
<dbReference type="InterPro" id="IPR011059">
    <property type="entry name" value="Metal-dep_hydrolase_composite"/>
</dbReference>
<dbReference type="GO" id="GO:0005737">
    <property type="term" value="C:cytoplasm"/>
    <property type="evidence" value="ECO:0007669"/>
    <property type="project" value="TreeGrafter"/>
</dbReference>
<keyword evidence="5 7" id="KW-0862">Zinc</keyword>
<evidence type="ECO:0000256" key="5">
    <source>
        <dbReference type="ARBA" id="ARBA00022833"/>
    </source>
</evidence>
<feature type="binding site" evidence="7">
    <location>
        <position position="98"/>
    </location>
    <ligand>
        <name>substrate</name>
    </ligand>
</feature>
<evidence type="ECO:0000256" key="2">
    <source>
        <dbReference type="ARBA" id="ARBA00010286"/>
    </source>
</evidence>
<feature type="active site" evidence="7">
    <location>
        <position position="309"/>
    </location>
</feature>
<evidence type="ECO:0000256" key="3">
    <source>
        <dbReference type="ARBA" id="ARBA00022723"/>
    </source>
</evidence>
<feature type="binding site" evidence="7">
    <location>
        <position position="183"/>
    </location>
    <ligand>
        <name>Zn(2+)</name>
        <dbReference type="ChEBI" id="CHEBI:29105"/>
        <label>2</label>
    </ligand>
</feature>
<sequence length="445" mass="47700">MSRRVLLTGLTMLEGATPVPSQLLVHDDRIEAISRGRRNALDGADAEVIDLGGALVTPGMVDLHVHLREPGQEHKETIASGTAAAARGGWTTICAMPNTVPDPHTTELMADLKRRIKESAMVRVRPIAPITVGLTSTDLVDVDALTQAGAVAFSNDGKGVQLAGTMYDAMRAAAAADRPIAAHAEDESLVRGGVINDGRRARELDLPPMTRLTETVQVARDVMIAEATGAHYHLCHASTRQSIRTLRRGREDGARVTGEAAPHHLLLADEDIPGDDGFYKMNPPLRTRDDVDAMVEGLCDGTLTCIATDNAPHAGAEKDCSFRNAAFGVITNEHTFALLYTNFVLNRRFRLDQLVDWLTVGPADTFGLADAGRLRVGGPADLAAFDLQTQTTIIPEEGAGMGRNTPFAGRPVLGDCVLTMVGGRTVHRRGQQIGKTDDHEMGDPR</sequence>
<dbReference type="Gene3D" id="2.30.40.10">
    <property type="entry name" value="Urease, subunit C, domain 1"/>
    <property type="match status" value="1"/>
</dbReference>
<dbReference type="GO" id="GO:0004151">
    <property type="term" value="F:dihydroorotase activity"/>
    <property type="evidence" value="ECO:0007669"/>
    <property type="project" value="UniProtKB-UniRule"/>
</dbReference>
<dbReference type="EC" id="3.5.2.3" evidence="7"/>
<dbReference type="PANTHER" id="PTHR43668:SF2">
    <property type="entry name" value="ALLANTOINASE"/>
    <property type="match status" value="1"/>
</dbReference>
<accession>A0A3E2DCS3</accession>
<comment type="cofactor">
    <cofactor evidence="7">
        <name>Zn(2+)</name>
        <dbReference type="ChEBI" id="CHEBI:29105"/>
    </cofactor>
    <text evidence="7">Binds 2 Zn(2+) ions per subunit.</text>
</comment>
<comment type="caution">
    <text evidence="10">The sequence shown here is derived from an EMBL/GenBank/DDBJ whole genome shotgun (WGS) entry which is preliminary data.</text>
</comment>
<gene>
    <name evidence="7" type="primary">pyrC</name>
    <name evidence="10" type="ORF">CHT91_09635</name>
</gene>
<dbReference type="GO" id="GO:0004038">
    <property type="term" value="F:allantoinase activity"/>
    <property type="evidence" value="ECO:0007669"/>
    <property type="project" value="TreeGrafter"/>
</dbReference>